<dbReference type="GO" id="GO:0045197">
    <property type="term" value="P:establishment or maintenance of epithelial cell apical/basal polarity"/>
    <property type="evidence" value="ECO:0007669"/>
    <property type="project" value="TreeGrafter"/>
</dbReference>
<proteinExistence type="predicted"/>
<accession>A0A210PEP5</accession>
<dbReference type="EMBL" id="NEDP02076746">
    <property type="protein sequence ID" value="OWF34963.1"/>
    <property type="molecule type" value="Genomic_DNA"/>
</dbReference>
<feature type="transmembrane region" description="Helical" evidence="7">
    <location>
        <begin position="73"/>
        <end position="95"/>
    </location>
</feature>
<evidence type="ECO:0000313" key="9">
    <source>
        <dbReference type="EMBL" id="OWF34963.1"/>
    </source>
</evidence>
<protein>
    <submittedName>
        <fullName evidence="9">Protocadherin Fat 4</fullName>
    </submittedName>
</protein>
<dbReference type="Gene3D" id="2.10.25.10">
    <property type="entry name" value="Laminin"/>
    <property type="match status" value="3"/>
</dbReference>
<dbReference type="PANTHER" id="PTHR24049:SF22">
    <property type="entry name" value="DROSOPHILA CRUMBS HOMOLOG"/>
    <property type="match status" value="1"/>
</dbReference>
<evidence type="ECO:0000256" key="7">
    <source>
        <dbReference type="SAM" id="Phobius"/>
    </source>
</evidence>
<name>A0A210PEP5_MIZYE</name>
<dbReference type="SMART" id="SM00181">
    <property type="entry name" value="EGF"/>
    <property type="match status" value="3"/>
</dbReference>
<feature type="region of interest" description="Disordered" evidence="6">
    <location>
        <begin position="1"/>
        <end position="41"/>
    </location>
</feature>
<feature type="disulfide bond" evidence="5">
    <location>
        <begin position="243"/>
        <end position="252"/>
    </location>
</feature>
<keyword evidence="7" id="KW-1133">Transmembrane helix</keyword>
<feature type="disulfide bond" evidence="5">
    <location>
        <begin position="174"/>
        <end position="191"/>
    </location>
</feature>
<dbReference type="Proteomes" id="UP000242188">
    <property type="component" value="Unassembled WGS sequence"/>
</dbReference>
<evidence type="ECO:0000256" key="3">
    <source>
        <dbReference type="ARBA" id="ARBA00022737"/>
    </source>
</evidence>
<feature type="domain" description="EGF-like" evidence="8">
    <location>
        <begin position="165"/>
        <end position="203"/>
    </location>
</feature>
<dbReference type="GO" id="GO:0005886">
    <property type="term" value="C:plasma membrane"/>
    <property type="evidence" value="ECO:0007669"/>
    <property type="project" value="TreeGrafter"/>
</dbReference>
<dbReference type="STRING" id="6573.A0A210PEP5"/>
<dbReference type="PANTHER" id="PTHR24049">
    <property type="entry name" value="CRUMBS FAMILY MEMBER"/>
    <property type="match status" value="1"/>
</dbReference>
<evidence type="ECO:0000256" key="2">
    <source>
        <dbReference type="ARBA" id="ARBA00022729"/>
    </source>
</evidence>
<keyword evidence="4 5" id="KW-1015">Disulfide bond</keyword>
<keyword evidence="7" id="KW-0812">Transmembrane</keyword>
<feature type="disulfide bond" evidence="5">
    <location>
        <begin position="193"/>
        <end position="202"/>
    </location>
</feature>
<feature type="compositionally biased region" description="Basic and acidic residues" evidence="6">
    <location>
        <begin position="1"/>
        <end position="12"/>
    </location>
</feature>
<dbReference type="Pfam" id="PF00008">
    <property type="entry name" value="EGF"/>
    <property type="match status" value="2"/>
</dbReference>
<dbReference type="PROSITE" id="PS01186">
    <property type="entry name" value="EGF_2"/>
    <property type="match status" value="1"/>
</dbReference>
<evidence type="ECO:0000256" key="6">
    <source>
        <dbReference type="SAM" id="MobiDB-lite"/>
    </source>
</evidence>
<feature type="domain" description="EGF-like" evidence="8">
    <location>
        <begin position="121"/>
        <end position="161"/>
    </location>
</feature>
<dbReference type="PROSITE" id="PS00022">
    <property type="entry name" value="EGF_1"/>
    <property type="match status" value="3"/>
</dbReference>
<evidence type="ECO:0000256" key="1">
    <source>
        <dbReference type="ARBA" id="ARBA00022536"/>
    </source>
</evidence>
<dbReference type="OrthoDB" id="6090901at2759"/>
<feature type="disulfide bond" evidence="5">
    <location>
        <begin position="151"/>
        <end position="160"/>
    </location>
</feature>
<keyword evidence="3" id="KW-0677">Repeat</keyword>
<feature type="domain" description="EGF-like" evidence="8">
    <location>
        <begin position="217"/>
        <end position="253"/>
    </location>
</feature>
<dbReference type="GO" id="GO:0032991">
    <property type="term" value="C:protein-containing complex"/>
    <property type="evidence" value="ECO:0007669"/>
    <property type="project" value="TreeGrafter"/>
</dbReference>
<dbReference type="AlphaFoldDB" id="A0A210PEP5"/>
<dbReference type="SUPFAM" id="SSF57196">
    <property type="entry name" value="EGF/Laminin"/>
    <property type="match status" value="3"/>
</dbReference>
<keyword evidence="1 5" id="KW-0245">EGF-like domain</keyword>
<dbReference type="InterPro" id="IPR051022">
    <property type="entry name" value="Notch_Cell-Fate_Det"/>
</dbReference>
<organism evidence="9 10">
    <name type="scientific">Mizuhopecten yessoensis</name>
    <name type="common">Japanese scallop</name>
    <name type="synonym">Patinopecten yessoensis</name>
    <dbReference type="NCBI Taxonomy" id="6573"/>
    <lineage>
        <taxon>Eukaryota</taxon>
        <taxon>Metazoa</taxon>
        <taxon>Spiralia</taxon>
        <taxon>Lophotrochozoa</taxon>
        <taxon>Mollusca</taxon>
        <taxon>Bivalvia</taxon>
        <taxon>Autobranchia</taxon>
        <taxon>Pteriomorphia</taxon>
        <taxon>Pectinida</taxon>
        <taxon>Pectinoidea</taxon>
        <taxon>Pectinidae</taxon>
        <taxon>Mizuhopecten</taxon>
    </lineage>
</organism>
<evidence type="ECO:0000256" key="4">
    <source>
        <dbReference type="ARBA" id="ARBA00023157"/>
    </source>
</evidence>
<evidence type="ECO:0000256" key="5">
    <source>
        <dbReference type="PROSITE-ProRule" id="PRU00076"/>
    </source>
</evidence>
<keyword evidence="7" id="KW-0472">Membrane</keyword>
<keyword evidence="10" id="KW-1185">Reference proteome</keyword>
<dbReference type="CDD" id="cd00054">
    <property type="entry name" value="EGF_CA"/>
    <property type="match status" value="2"/>
</dbReference>
<dbReference type="PROSITE" id="PS50026">
    <property type="entry name" value="EGF_3"/>
    <property type="match status" value="3"/>
</dbReference>
<dbReference type="InterPro" id="IPR000742">
    <property type="entry name" value="EGF"/>
</dbReference>
<dbReference type="GO" id="GO:0007157">
    <property type="term" value="P:heterophilic cell-cell adhesion via plasma membrane cell adhesion molecules"/>
    <property type="evidence" value="ECO:0007669"/>
    <property type="project" value="TreeGrafter"/>
</dbReference>
<keyword evidence="2" id="KW-0732">Signal</keyword>
<comment type="caution">
    <text evidence="9">The sequence shown here is derived from an EMBL/GenBank/DDBJ whole genome shotgun (WGS) entry which is preliminary data.</text>
</comment>
<sequence>MHRYFKTIDDKANSPPPPYQAVSDSSHPPSKMEKKSLSSTSGDKIALKDVTVETPTGDSSISSKSKKCCRAQVYYISICVVLGAGLISALIYFILLHVNAGDPDSSKSMALGTTDAMSAGDPEVCCFNPCMNSGGCREANDTNPAPFTCQCTELYEGVICENRIFVDKCVDNPCQNGGTCSNINTDPFFSCTCTMSHTGKSCDQEKSFNQAVHTSAKLPSCTSSYCKNGGTCSLSRGNLYCACADGYTGDRCEEIETTTAPTTTTASGS</sequence>
<reference evidence="9 10" key="1">
    <citation type="journal article" date="2017" name="Nat. Ecol. Evol.">
        <title>Scallop genome provides insights into evolution of bilaterian karyotype and development.</title>
        <authorList>
            <person name="Wang S."/>
            <person name="Zhang J."/>
            <person name="Jiao W."/>
            <person name="Li J."/>
            <person name="Xun X."/>
            <person name="Sun Y."/>
            <person name="Guo X."/>
            <person name="Huan P."/>
            <person name="Dong B."/>
            <person name="Zhang L."/>
            <person name="Hu X."/>
            <person name="Sun X."/>
            <person name="Wang J."/>
            <person name="Zhao C."/>
            <person name="Wang Y."/>
            <person name="Wang D."/>
            <person name="Huang X."/>
            <person name="Wang R."/>
            <person name="Lv J."/>
            <person name="Li Y."/>
            <person name="Zhang Z."/>
            <person name="Liu B."/>
            <person name="Lu W."/>
            <person name="Hui Y."/>
            <person name="Liang J."/>
            <person name="Zhou Z."/>
            <person name="Hou R."/>
            <person name="Li X."/>
            <person name="Liu Y."/>
            <person name="Li H."/>
            <person name="Ning X."/>
            <person name="Lin Y."/>
            <person name="Zhao L."/>
            <person name="Xing Q."/>
            <person name="Dou J."/>
            <person name="Li Y."/>
            <person name="Mao J."/>
            <person name="Guo H."/>
            <person name="Dou H."/>
            <person name="Li T."/>
            <person name="Mu C."/>
            <person name="Jiang W."/>
            <person name="Fu Q."/>
            <person name="Fu X."/>
            <person name="Miao Y."/>
            <person name="Liu J."/>
            <person name="Yu Q."/>
            <person name="Li R."/>
            <person name="Liao H."/>
            <person name="Li X."/>
            <person name="Kong Y."/>
            <person name="Jiang Z."/>
            <person name="Chourrout D."/>
            <person name="Li R."/>
            <person name="Bao Z."/>
        </authorList>
    </citation>
    <scope>NUCLEOTIDE SEQUENCE [LARGE SCALE GENOMIC DNA]</scope>
    <source>
        <strain evidence="9 10">PY_sf001</strain>
    </source>
</reference>
<evidence type="ECO:0000259" key="8">
    <source>
        <dbReference type="PROSITE" id="PS50026"/>
    </source>
</evidence>
<evidence type="ECO:0000313" key="10">
    <source>
        <dbReference type="Proteomes" id="UP000242188"/>
    </source>
</evidence>
<comment type="caution">
    <text evidence="5">Lacks conserved residue(s) required for the propagation of feature annotation.</text>
</comment>
<gene>
    <name evidence="9" type="ORF">KP79_PYT23552</name>
</gene>